<dbReference type="InterPro" id="IPR036117">
    <property type="entry name" value="DhaL_dom_sf"/>
</dbReference>
<feature type="compositionally biased region" description="Basic and acidic residues" evidence="16">
    <location>
        <begin position="1523"/>
        <end position="1537"/>
    </location>
</feature>
<feature type="domain" description="DhaL" evidence="17">
    <location>
        <begin position="2393"/>
        <end position="2592"/>
    </location>
</feature>
<feature type="compositionally biased region" description="Polar residues" evidence="16">
    <location>
        <begin position="1369"/>
        <end position="1379"/>
    </location>
</feature>
<dbReference type="Pfam" id="PF05127">
    <property type="entry name" value="NAT10_TcmA_helicase"/>
    <property type="match status" value="1"/>
</dbReference>
<comment type="subcellular location">
    <subcellularLocation>
        <location evidence="2 15">Nucleus</location>
        <location evidence="2 15">Nucleolus</location>
    </subcellularLocation>
</comment>
<name>A0ABR0C6I8_PURLI</name>
<keyword evidence="10 15" id="KW-0067">ATP-binding</keyword>
<comment type="catalytic activity">
    <reaction evidence="13">
        <text>D-glyceraldehyde + ATP = D-glyceraldehyde 3-phosphate + ADP + H(+)</text>
        <dbReference type="Rhea" id="RHEA:13941"/>
        <dbReference type="ChEBI" id="CHEBI:15378"/>
        <dbReference type="ChEBI" id="CHEBI:17378"/>
        <dbReference type="ChEBI" id="CHEBI:30616"/>
        <dbReference type="ChEBI" id="CHEBI:59776"/>
        <dbReference type="ChEBI" id="CHEBI:456216"/>
        <dbReference type="EC" id="2.7.1.28"/>
    </reaction>
</comment>
<dbReference type="Pfam" id="PF13725">
    <property type="entry name" value="tRNA_bind_2"/>
    <property type="match status" value="1"/>
</dbReference>
<dbReference type="Pfam" id="PF02734">
    <property type="entry name" value="Dak2"/>
    <property type="match status" value="1"/>
</dbReference>
<dbReference type="HAMAP" id="MF_03211">
    <property type="entry name" value="RNA_acetyltr_Nat10"/>
    <property type="match status" value="1"/>
</dbReference>
<dbReference type="SMART" id="SM01120">
    <property type="entry name" value="Dak2"/>
    <property type="match status" value="1"/>
</dbReference>
<evidence type="ECO:0000313" key="19">
    <source>
        <dbReference type="EMBL" id="KAK4091991.1"/>
    </source>
</evidence>
<evidence type="ECO:0000256" key="14">
    <source>
        <dbReference type="ARBA" id="ARBA00048898"/>
    </source>
</evidence>
<evidence type="ECO:0000256" key="4">
    <source>
        <dbReference type="ARBA" id="ARBA00008757"/>
    </source>
</evidence>
<gene>
    <name evidence="15" type="primary">NAT10</name>
    <name evidence="19" type="ORF">Purlil1_3830</name>
</gene>
<keyword evidence="7 15" id="KW-0819">tRNA processing</keyword>
<evidence type="ECO:0000256" key="11">
    <source>
        <dbReference type="ARBA" id="ARBA00023242"/>
    </source>
</evidence>
<feature type="region of interest" description="Disordered" evidence="16">
    <location>
        <begin position="2350"/>
        <end position="2387"/>
    </location>
</feature>
<dbReference type="InterPro" id="IPR004006">
    <property type="entry name" value="DhaK_dom"/>
</dbReference>
<comment type="similarity">
    <text evidence="15">Belongs to the RNA cytidine acetyltransferase family. NAT10 subfamily.</text>
</comment>
<feature type="compositionally biased region" description="Low complexity" evidence="16">
    <location>
        <begin position="2372"/>
        <end position="2386"/>
    </location>
</feature>
<dbReference type="InterPro" id="IPR013562">
    <property type="entry name" value="TmcA/NAT10_N"/>
</dbReference>
<dbReference type="Gene3D" id="3.40.630.30">
    <property type="match status" value="1"/>
</dbReference>
<feature type="region of interest" description="Disordered" evidence="16">
    <location>
        <begin position="1360"/>
        <end position="1475"/>
    </location>
</feature>
<keyword evidence="12 15" id="KW-0012">Acyltransferase</keyword>
<dbReference type="PANTHER" id="PTHR10925">
    <property type="entry name" value="N-ACETYLTRANSFERASE 10"/>
    <property type="match status" value="1"/>
</dbReference>
<evidence type="ECO:0000259" key="17">
    <source>
        <dbReference type="PROSITE" id="PS51480"/>
    </source>
</evidence>
<comment type="catalytic activity">
    <reaction evidence="15">
        <text>a cytidine in 18S rRNA + acetyl-CoA + ATP + H2O = an N(4)-acetylcytidine in 18S rRNA + ADP + phosphate + CoA + H(+)</text>
        <dbReference type="Rhea" id="RHEA:51424"/>
        <dbReference type="Rhea" id="RHEA-COMP:13575"/>
        <dbReference type="Rhea" id="RHEA-COMP:13576"/>
        <dbReference type="ChEBI" id="CHEBI:15377"/>
        <dbReference type="ChEBI" id="CHEBI:15378"/>
        <dbReference type="ChEBI" id="CHEBI:30616"/>
        <dbReference type="ChEBI" id="CHEBI:43474"/>
        <dbReference type="ChEBI" id="CHEBI:57287"/>
        <dbReference type="ChEBI" id="CHEBI:57288"/>
        <dbReference type="ChEBI" id="CHEBI:74900"/>
        <dbReference type="ChEBI" id="CHEBI:82748"/>
        <dbReference type="ChEBI" id="CHEBI:456216"/>
    </reaction>
</comment>
<comment type="catalytic activity">
    <reaction evidence="14">
        <text>dihydroxyacetone + ATP = dihydroxyacetone phosphate + ADP + H(+)</text>
        <dbReference type="Rhea" id="RHEA:15773"/>
        <dbReference type="ChEBI" id="CHEBI:15378"/>
        <dbReference type="ChEBI" id="CHEBI:16016"/>
        <dbReference type="ChEBI" id="CHEBI:30616"/>
        <dbReference type="ChEBI" id="CHEBI:57642"/>
        <dbReference type="ChEBI" id="CHEBI:456216"/>
        <dbReference type="EC" id="2.7.1.29"/>
    </reaction>
</comment>
<dbReference type="InterPro" id="IPR012734">
    <property type="entry name" value="DhaK_ATP"/>
</dbReference>
<dbReference type="EMBL" id="JAWRVI010000010">
    <property type="protein sequence ID" value="KAK4091991.1"/>
    <property type="molecule type" value="Genomic_DNA"/>
</dbReference>
<dbReference type="SUPFAM" id="SSF101473">
    <property type="entry name" value="DhaL-like"/>
    <property type="match status" value="1"/>
</dbReference>
<feature type="compositionally biased region" description="Low complexity" evidence="16">
    <location>
        <begin position="1205"/>
        <end position="1217"/>
    </location>
</feature>
<feature type="region of interest" description="Disordered" evidence="16">
    <location>
        <begin position="1506"/>
        <end position="1555"/>
    </location>
</feature>
<evidence type="ECO:0000256" key="3">
    <source>
        <dbReference type="ARBA" id="ARBA00004778"/>
    </source>
</evidence>
<comment type="catalytic activity">
    <reaction evidence="15">
        <text>a cytidine in tRNA + acetyl-CoA + ATP + H2O = an N(4)-acetylcytidine in tRNA + ADP + phosphate + CoA + H(+)</text>
        <dbReference type="Rhea" id="RHEA:53876"/>
        <dbReference type="Rhea" id="RHEA-COMP:13670"/>
        <dbReference type="Rhea" id="RHEA-COMP:13671"/>
        <dbReference type="ChEBI" id="CHEBI:15377"/>
        <dbReference type="ChEBI" id="CHEBI:15378"/>
        <dbReference type="ChEBI" id="CHEBI:30616"/>
        <dbReference type="ChEBI" id="CHEBI:43474"/>
        <dbReference type="ChEBI" id="CHEBI:57287"/>
        <dbReference type="ChEBI" id="CHEBI:57288"/>
        <dbReference type="ChEBI" id="CHEBI:74900"/>
        <dbReference type="ChEBI" id="CHEBI:82748"/>
        <dbReference type="ChEBI" id="CHEBI:456216"/>
    </reaction>
</comment>
<evidence type="ECO:0000256" key="13">
    <source>
        <dbReference type="ARBA" id="ARBA00047974"/>
    </source>
</evidence>
<feature type="compositionally biased region" description="Basic and acidic residues" evidence="16">
    <location>
        <begin position="1380"/>
        <end position="1389"/>
    </location>
</feature>
<dbReference type="Gene3D" id="3.30.1180.20">
    <property type="entry name" value="Dihydroxyacetone kinase, domain 2"/>
    <property type="match status" value="1"/>
</dbReference>
<feature type="compositionally biased region" description="Acidic residues" evidence="16">
    <location>
        <begin position="1454"/>
        <end position="1475"/>
    </location>
</feature>
<feature type="binding site" evidence="15">
    <location>
        <begin position="291"/>
        <end position="300"/>
    </location>
    <ligand>
        <name>ATP</name>
        <dbReference type="ChEBI" id="CHEBI:30616"/>
    </ligand>
</feature>
<evidence type="ECO:0000256" key="8">
    <source>
        <dbReference type="ARBA" id="ARBA00022741"/>
    </source>
</evidence>
<dbReference type="Pfam" id="PF08351">
    <property type="entry name" value="TmcA_N"/>
    <property type="match status" value="1"/>
</dbReference>
<comment type="function">
    <text evidence="1">Catalyzes both the phosphorylation of dihydroxyacetone and of glyceraldehyde.</text>
</comment>
<feature type="compositionally biased region" description="Basic and acidic residues" evidence="16">
    <location>
        <begin position="1263"/>
        <end position="1274"/>
    </location>
</feature>
<dbReference type="PANTHER" id="PTHR10925:SF5">
    <property type="entry name" value="RNA CYTIDINE ACETYLTRANSFERASE"/>
    <property type="match status" value="1"/>
</dbReference>
<keyword evidence="11 15" id="KW-0539">Nucleus</keyword>
<dbReference type="PROSITE" id="PS51480">
    <property type="entry name" value="DHAL"/>
    <property type="match status" value="1"/>
</dbReference>
<feature type="region of interest" description="Disordered" evidence="16">
    <location>
        <begin position="1969"/>
        <end position="1990"/>
    </location>
</feature>
<evidence type="ECO:0000256" key="6">
    <source>
        <dbReference type="ARBA" id="ARBA00022679"/>
    </source>
</evidence>
<organism evidence="19 20">
    <name type="scientific">Purpureocillium lilacinum</name>
    <name type="common">Paecilomyces lilacinus</name>
    <dbReference type="NCBI Taxonomy" id="33203"/>
    <lineage>
        <taxon>Eukaryota</taxon>
        <taxon>Fungi</taxon>
        <taxon>Dikarya</taxon>
        <taxon>Ascomycota</taxon>
        <taxon>Pezizomycotina</taxon>
        <taxon>Sordariomycetes</taxon>
        <taxon>Hypocreomycetidae</taxon>
        <taxon>Hypocreales</taxon>
        <taxon>Ophiocordycipitaceae</taxon>
        <taxon>Purpureocillium</taxon>
    </lineage>
</organism>
<dbReference type="NCBIfam" id="TIGR02361">
    <property type="entry name" value="dak_ATP"/>
    <property type="match status" value="1"/>
</dbReference>
<evidence type="ECO:0000256" key="2">
    <source>
        <dbReference type="ARBA" id="ARBA00004604"/>
    </source>
</evidence>
<evidence type="ECO:0000256" key="1">
    <source>
        <dbReference type="ARBA" id="ARBA00003264"/>
    </source>
</evidence>
<dbReference type="Proteomes" id="UP001287286">
    <property type="component" value="Unassembled WGS sequence"/>
</dbReference>
<evidence type="ECO:0000256" key="5">
    <source>
        <dbReference type="ARBA" id="ARBA00022552"/>
    </source>
</evidence>
<sequence length="2592" mass="282439">MSRKQVDQRVQTLIRNGLQEKKRSFFVVVGDRSKDVIVHLHYIMSSMDIKQNKSVLWAYKNKLLGFTRRRVSHRKKREQKIKKEIKRGIREANSEDPFELFVSLHNIRYTYYKETDKILGNTFGMCVLQDFEALTPNILARTIETVEGGGLVVMLLKGMNSLRQLYNLSMDVHSRYRTEAHTDVVARFNERFLLSLGRCESCLVIDDELNVLPISGGKDVKALPPPDLDQPKTEQQIELDNIKDDNQEREPVGSLISLARTVDQAKALLTFTEAISEKTLRSTVALTAARGRGKSAAMGVAVAAAVAYGYSNIFITSPSPENLKTLFEFIFKGFDALGYADHADYSIIQSTNPDFNKAIVRVNIHRQHRQTIQYIRPQDAHVLGQAELVVIDEAAAIPLPLVRKLMGPYLVFMASTINGYEGTGRSLSLKLIKQLREQSRSASIANGETELADRSTGKAAKTEEYQAARKLREITLSEPIRYAKGDAVEKWLNKLLCLDATLPKAKANVHGCPDPSQCELLAVNRDTLFSFHPVSEAFLQQMVALYVASHYKNSPDDLQLMSDAPAHELFVLVPPNVEDTGKLPEPLCVIQVALEGKISRQSVLNSLSRGQRPHGDLIPWLVSQQFQDEDFASLSGARVVRIATNPEYVSMGYGTKALELLTDYYEGRFASLSEDDDQVMEERMHRATDAELTKASLLNEEITVRDQAHMPPLFAKLREKRPEALDYIGVSYGLTKPLHKFWKRSAFSPVYLRQTANDLTGEHTCVMLRPLENSQDRTWLGAFSRDFQKRFLSLLSYQFRTFTTAEALSIDESANAGAKLDAVEAAAMDKFELDRNFSPFDLKRLESYANNMLDYHVILDMMPVIANLYFSGKLKGDIKLTGLQQCILLGIGLQRKDIDVIGKELDVQTSQLLAMFIKILRKVTAHFGTLVSAAVDAEMPKPEKIGVSRADASGAHDDEVVDERFAPLSTSLDDELEEGGDEALKALRQKQRELIDSLPLDQFEIEGDAPAWAEAEKQVKSGKSNTVVSVKSGKQKRKAGPTAAEVYEEAMGEKSRKKAKKGKKSAEFTAGKQYTARSLVLSRVVANSVFLERQTLLSLPLPALLWAYGIKSRFVFPFLSPHLSPVLPLRLCLLFSIHQSSPHLLTSPNTHHTCPTLPTSHLSQKAKIFGEDATMPAKYVYMDYEREAGGYPAEVAARPRTPAAAVAPASNSSNNNYYGGGGSSSSSSSSNITGSNDCHGMEGESLDGKPIPQARRPSEGNSGDEKEKGEDKKGKQPMLSIRQRWAMRAKDDDDERAARAARTMRAILPLVDNPNCEEKLRPRPVGDEAMFEDPELILSRTVDGRIVEVRCGGAKRKMFGRMQIRRRSQGLNPYTGEPSQRSHLERYPTQDEMQLPGQGGSGGGGGGGGSGEGEGAWRPPRITMTPKTAGAEEGEEEEEEEEEYDSERTLVGTESEDEYESDSDEEDEEEAEEVDVDSPLYRLWFIIGLLESRPWMGHATVVNNGRGHPGSGVAHPACAPGEPQDRGRGAPPRDRPPLRRPPASSSEVPGWVVPSNGRFQGSGRVDGRREVMKANCLERYLAGDGWHAVSVGNGWLKVFSTSETRRRLSDPTHMLHYFRATPLASLKSHASTHDVRRPVSLCVLARRSPQNGEINADFSTPSSRFTTACLPAGSIRLVRIGLASVAALSALFRLSTIVSIECTQGIEQVTGAEAKKIGKTSLEVPSGSEGTWSSTQSTYRLSRRQCQQPALCKVRSYRLGSMAQSCYIVSELRGGRVIDTDPRQSAGFPVDASLNWLKSAPPPVLPPCETSPGQVLCWAFFATRPPNPWLCAPAPAGCHAYAPFLHVENGKLWVMTMAPHGVLGCPRVGEGKGRPEAYLRRLVRLRLMAWNRTGRHEDEGETLWPCGCCGAHSLGVTVRARGGAVRSQDVPQDGGFCAEAFRHWAGSRSTRRTPQRDTVEKKELSCARLPLRLTPTPSRPPSSSSSSSSLSHSASAFVQRAVTAVVMSTKHFSNDASALVAAALRASTYTNPSLALSPSQKTVILRDDDSSSQHAVALLSGGGSGHEPSFAGFVGRGFLSAAVAGSVFASPSAEQVFRALKVLGAKQPDRGILVVIMNYTGDILHFGMAVEKARAEGIKVEQLVVGDDVGVGRKRGGRIGRRGLAGTVLVQKIAAAAAAQGASLEDVRRIASQVADNTATVGASLAHVHVPGREIVPDELGQDIEIGMGIHNEEGFGRVKTDLSGLVSTMLKQLLDQSDSDRAYINVAPSDEIVVMVNNLGGISVLEQGAITTEVVEQLATTYKLTPTRLLSGTYMTSLNGMGFSITILKVADKSFVSLLDAPADAAGWSPPVRPENWQRGIDTSKSSDIQDAPSSEADDASSAPSNLTIDSQLATSKLTAGLNSLIAAEAQITKYDTLVGDGDCGLCLKTGAEAVLSHIQSSSSSDAIRLVRSIAHVVENSMDGTSGALYAIFMNALASGLQQATASSGKQEVTPKIWAEGLKAALTSLAKYTPAQPGDRTVVDALAPFVETLASTLSLQSAVDAARKGCESTKGMEASLGRSVYVSVEGWNSCPDPGAYGLVKFLEGLLQ</sequence>
<dbReference type="InterPro" id="IPR000182">
    <property type="entry name" value="GNAT_dom"/>
</dbReference>
<comment type="function">
    <text evidence="15">RNA cytidine acetyltransferase with specificity toward both 18S rRNA and tRNAs. Catalyzes the formation of N(4)-acetylcytidine (ac4C) in 18S rRNA. Required for early nucleolar cleavages of precursor rRNA at sites A0, A1 and A2 during 18S rRNA synthesis. Catalyzes the formation of ac4C in serine and leucine tRNAs. Requires the tRNA-binding adapter protein TAN1 for full tRNA acetyltransferase activity but not for 18S rRNA acetylation.</text>
</comment>
<feature type="binding site" evidence="15">
    <location>
        <begin position="649"/>
        <end position="655"/>
    </location>
    <ligand>
        <name>acetyl-CoA</name>
        <dbReference type="ChEBI" id="CHEBI:57288"/>
    </ligand>
</feature>
<dbReference type="EC" id="2.3.1.-" evidence="15"/>
<feature type="binding site" evidence="15">
    <location>
        <position position="481"/>
    </location>
    <ligand>
        <name>ATP</name>
        <dbReference type="ChEBI" id="CHEBI:30616"/>
    </ligand>
</feature>
<dbReference type="PROSITE" id="PS51481">
    <property type="entry name" value="DHAK"/>
    <property type="match status" value="1"/>
</dbReference>
<comment type="caution">
    <text evidence="19">The sequence shown here is derived from an EMBL/GenBank/DDBJ whole genome shotgun (WGS) entry which is preliminary data.</text>
</comment>
<evidence type="ECO:0000256" key="10">
    <source>
        <dbReference type="ARBA" id="ARBA00022840"/>
    </source>
</evidence>
<protein>
    <recommendedName>
        <fullName evidence="15">RNA cytidine acetyltransferase</fullName>
        <ecNumber evidence="15">2.3.1.-</ecNumber>
    </recommendedName>
    <alternativeName>
        <fullName evidence="15">18S rRNA cytosine acetyltransferase</fullName>
    </alternativeName>
</protein>
<feature type="domain" description="DhaK" evidence="18">
    <location>
        <begin position="2015"/>
        <end position="2349"/>
    </location>
</feature>
<feature type="compositionally biased region" description="Gly residues" evidence="16">
    <location>
        <begin position="1397"/>
        <end position="1414"/>
    </location>
</feature>
<evidence type="ECO:0000256" key="9">
    <source>
        <dbReference type="ARBA" id="ARBA00022798"/>
    </source>
</evidence>
<dbReference type="Gene3D" id="3.40.50.11040">
    <property type="match status" value="1"/>
</dbReference>
<dbReference type="Pfam" id="PF02733">
    <property type="entry name" value="Dak1"/>
    <property type="match status" value="1"/>
</dbReference>
<evidence type="ECO:0000256" key="7">
    <source>
        <dbReference type="ARBA" id="ARBA00022694"/>
    </source>
</evidence>
<keyword evidence="6 15" id="KW-0808">Transferase</keyword>
<keyword evidence="20" id="KW-1185">Reference proteome</keyword>
<accession>A0ABR0C6I8</accession>
<comment type="subunit">
    <text evidence="15">Interacts with TAN1.</text>
</comment>
<dbReference type="InterPro" id="IPR027417">
    <property type="entry name" value="P-loop_NTPase"/>
</dbReference>
<feature type="binding site" evidence="15">
    <location>
        <position position="744"/>
    </location>
    <ligand>
        <name>acetyl-CoA</name>
        <dbReference type="ChEBI" id="CHEBI:57288"/>
    </ligand>
</feature>
<evidence type="ECO:0000256" key="15">
    <source>
        <dbReference type="HAMAP-Rule" id="MF_03211"/>
    </source>
</evidence>
<evidence type="ECO:0000259" key="18">
    <source>
        <dbReference type="PROSITE" id="PS51481"/>
    </source>
</evidence>
<dbReference type="InterPro" id="IPR004007">
    <property type="entry name" value="DhaL_dom"/>
</dbReference>
<dbReference type="Pfam" id="PF13718">
    <property type="entry name" value="GNAT_acetyltr_2"/>
    <property type="match status" value="1"/>
</dbReference>
<dbReference type="InterPro" id="IPR032672">
    <property type="entry name" value="TmcA/NAT10/Kre33"/>
</dbReference>
<reference evidence="19 20" key="1">
    <citation type="journal article" date="2024" name="Microbiol. Resour. Announc.">
        <title>Genome annotations for the ascomycete fungi Trichoderma harzianum, Trichoderma aggressivum, and Purpureocillium lilacinum.</title>
        <authorList>
            <person name="Beijen E.P.W."/>
            <person name="Ohm R.A."/>
        </authorList>
    </citation>
    <scope>NUCLEOTIDE SEQUENCE [LARGE SCALE GENOMIC DNA]</scope>
    <source>
        <strain evidence="19 20">CBS 150709</strain>
    </source>
</reference>
<dbReference type="Gene3D" id="1.25.40.340">
    <property type="match status" value="1"/>
</dbReference>
<dbReference type="Gene3D" id="3.40.50.10440">
    <property type="entry name" value="Dihydroxyacetone kinase, domain 1"/>
    <property type="match status" value="1"/>
</dbReference>
<keyword evidence="8 15" id="KW-0547">Nucleotide-binding</keyword>
<comment type="similarity">
    <text evidence="4">Belongs to the dihydroxyacetone kinase (DAK) family.</text>
</comment>
<dbReference type="InterPro" id="IPR033688">
    <property type="entry name" value="NAT10"/>
</dbReference>
<evidence type="ECO:0000256" key="12">
    <source>
        <dbReference type="ARBA" id="ARBA00023315"/>
    </source>
</evidence>
<feature type="region of interest" description="Disordered" evidence="16">
    <location>
        <begin position="1205"/>
        <end position="1281"/>
    </location>
</feature>
<feature type="compositionally biased region" description="Acidic residues" evidence="16">
    <location>
        <begin position="1432"/>
        <end position="1445"/>
    </location>
</feature>
<feature type="binding site" evidence="15">
    <location>
        <begin position="642"/>
        <end position="644"/>
    </location>
    <ligand>
        <name>acetyl-CoA</name>
        <dbReference type="ChEBI" id="CHEBI:57288"/>
    </ligand>
</feature>
<dbReference type="InterPro" id="IPR007807">
    <property type="entry name" value="TcmA/NAT10_helicase"/>
</dbReference>
<keyword evidence="5 15" id="KW-0698">rRNA processing</keyword>
<dbReference type="Gene3D" id="3.40.50.300">
    <property type="entry name" value="P-loop containing nucleotide triphosphate hydrolases"/>
    <property type="match status" value="1"/>
</dbReference>
<evidence type="ECO:0000256" key="16">
    <source>
        <dbReference type="SAM" id="MobiDB-lite"/>
    </source>
</evidence>
<keyword evidence="9" id="KW-0319">Glycerol metabolism</keyword>
<comment type="pathway">
    <text evidence="3">Polyol metabolism; glycerol fermentation; glycerone phosphate from glycerol (oxidative route): step 2/2.</text>
</comment>
<dbReference type="SUPFAM" id="SSF82549">
    <property type="entry name" value="DAK1/DegV-like"/>
    <property type="match status" value="1"/>
</dbReference>
<proteinExistence type="inferred from homology"/>
<dbReference type="InterPro" id="IPR027992">
    <property type="entry name" value="tRNA_bind_dom"/>
</dbReference>
<evidence type="ECO:0000313" key="20">
    <source>
        <dbReference type="Proteomes" id="UP001287286"/>
    </source>
</evidence>